<dbReference type="AlphaFoldDB" id="Q897F6"/>
<keyword evidence="2" id="KW-1185">Reference proteome</keyword>
<reference evidence="1 2" key="1">
    <citation type="journal article" date="2003" name="Proc. Natl. Acad. Sci. U.S.A.">
        <title>The genome sequence of Clostridium tetani, the causative agent of tetanus disease.</title>
        <authorList>
            <person name="Brueggemann H."/>
            <person name="Baumer S."/>
            <person name="Fricke W.F."/>
            <person name="Wiezer A."/>
            <person name="Liesegang H."/>
            <person name="Decker I."/>
            <person name="Herzberg C."/>
            <person name="Martinez-Arias R."/>
            <person name="Merkl R."/>
            <person name="Henne A."/>
            <person name="Gottschalk G."/>
        </authorList>
    </citation>
    <scope>NUCLEOTIDE SEQUENCE [LARGE SCALE GENOMIC DNA]</scope>
    <source>
        <strain evidence="2">Massachusetts / E88</strain>
    </source>
</reference>
<proteinExistence type="predicted"/>
<evidence type="ECO:0000313" key="1">
    <source>
        <dbReference type="EMBL" id="AAO35380.1"/>
    </source>
</evidence>
<dbReference type="InterPro" id="IPR024523">
    <property type="entry name" value="DUF3793"/>
</dbReference>
<dbReference type="STRING" id="212717.CTC_00782"/>
<accession>Q897F6</accession>
<dbReference type="KEGG" id="ctc:CTC_00782"/>
<dbReference type="EMBL" id="AE015927">
    <property type="protein sequence ID" value="AAO35380.1"/>
    <property type="molecule type" value="Genomic_DNA"/>
</dbReference>
<dbReference type="Pfam" id="PF12672">
    <property type="entry name" value="DUF3793"/>
    <property type="match status" value="1"/>
</dbReference>
<evidence type="ECO:0000313" key="2">
    <source>
        <dbReference type="Proteomes" id="UP000001412"/>
    </source>
</evidence>
<dbReference type="Proteomes" id="UP000001412">
    <property type="component" value="Chromosome"/>
</dbReference>
<sequence>MSIMKGKEILKIFNIIKNLEDKEYMFSILAYNIAPSILKNKPSTIVNLSKNNRNLYALWDKYGEEFQRYFSVETYSLKDTNDFKLKLFYRKESLENHLHKKENINFLQKIGYNESKDIEGYLDMLKIRYESECPHELGVFLGIPLEDIEGFIDNSTEDYLLTGYWKVYNNVEEAKKTFEEYDKARLNILNSIYKKQEKTFLN</sequence>
<name>Q897F6_CLOTE</name>
<protein>
    <submittedName>
        <fullName evidence="1">Conserved protein</fullName>
    </submittedName>
</protein>
<dbReference type="HOGENOM" id="CLU_080981_1_0_9"/>
<organism evidence="1 2">
    <name type="scientific">Clostridium tetani (strain Massachusetts / E88)</name>
    <dbReference type="NCBI Taxonomy" id="212717"/>
    <lineage>
        <taxon>Bacteria</taxon>
        <taxon>Bacillati</taxon>
        <taxon>Bacillota</taxon>
        <taxon>Clostridia</taxon>
        <taxon>Eubacteriales</taxon>
        <taxon>Clostridiaceae</taxon>
        <taxon>Clostridium</taxon>
    </lineage>
</organism>
<gene>
    <name evidence="1" type="ordered locus">CTC_00782</name>
</gene>